<feature type="non-terminal residue" evidence="1">
    <location>
        <position position="111"/>
    </location>
</feature>
<sequence length="111" mass="12945">WETANWTLNFSLPHYVHSYVLYNRWDQNPDRLKKFQLVSYDSNSSPLFTYHDNDTEPHEVYSVTDYEISDNISSVTITSNNSEKILTLCEVEIYGDVICSPGYYGQECDLT</sequence>
<dbReference type="AlphaFoldDB" id="A0AAV2H785"/>
<dbReference type="InterPro" id="IPR008979">
    <property type="entry name" value="Galactose-bd-like_sf"/>
</dbReference>
<comment type="caution">
    <text evidence="1">The sequence shown here is derived from an EMBL/GenBank/DDBJ whole genome shotgun (WGS) entry which is preliminary data.</text>
</comment>
<gene>
    <name evidence="1" type="ORF">GSLYS_00003712001</name>
</gene>
<accession>A0AAV2H785</accession>
<reference evidence="1 2" key="1">
    <citation type="submission" date="2024-04" db="EMBL/GenBank/DDBJ databases">
        <authorList>
            <consortium name="Genoscope - CEA"/>
            <person name="William W."/>
        </authorList>
    </citation>
    <scope>NUCLEOTIDE SEQUENCE [LARGE SCALE GENOMIC DNA]</scope>
</reference>
<evidence type="ECO:0000313" key="2">
    <source>
        <dbReference type="Proteomes" id="UP001497497"/>
    </source>
</evidence>
<keyword evidence="2" id="KW-1185">Reference proteome</keyword>
<evidence type="ECO:0000313" key="1">
    <source>
        <dbReference type="EMBL" id="CAL1529557.1"/>
    </source>
</evidence>
<proteinExistence type="predicted"/>
<organism evidence="1 2">
    <name type="scientific">Lymnaea stagnalis</name>
    <name type="common">Great pond snail</name>
    <name type="synonym">Helix stagnalis</name>
    <dbReference type="NCBI Taxonomy" id="6523"/>
    <lineage>
        <taxon>Eukaryota</taxon>
        <taxon>Metazoa</taxon>
        <taxon>Spiralia</taxon>
        <taxon>Lophotrochozoa</taxon>
        <taxon>Mollusca</taxon>
        <taxon>Gastropoda</taxon>
        <taxon>Heterobranchia</taxon>
        <taxon>Euthyneura</taxon>
        <taxon>Panpulmonata</taxon>
        <taxon>Hygrophila</taxon>
        <taxon>Lymnaeoidea</taxon>
        <taxon>Lymnaeidae</taxon>
        <taxon>Lymnaea</taxon>
    </lineage>
</organism>
<dbReference type="Proteomes" id="UP001497497">
    <property type="component" value="Unassembled WGS sequence"/>
</dbReference>
<dbReference type="SUPFAM" id="SSF49785">
    <property type="entry name" value="Galactose-binding domain-like"/>
    <property type="match status" value="1"/>
</dbReference>
<dbReference type="Gene3D" id="2.60.120.260">
    <property type="entry name" value="Galactose-binding domain-like"/>
    <property type="match status" value="1"/>
</dbReference>
<protein>
    <submittedName>
        <fullName evidence="1">Uncharacterized protein</fullName>
    </submittedName>
</protein>
<name>A0AAV2H785_LYMST</name>
<dbReference type="EMBL" id="CAXITT010000050">
    <property type="protein sequence ID" value="CAL1529557.1"/>
    <property type="molecule type" value="Genomic_DNA"/>
</dbReference>
<feature type="non-terminal residue" evidence="1">
    <location>
        <position position="1"/>
    </location>
</feature>